<organism evidence="2 3">
    <name type="scientific">Saccharomonospora viridis (strain ATCC 15386 / DSM 43017 / JCM 3036 / CCUG 5913 / NBRC 12207 / NCIMB 9602 / P101)</name>
    <name type="common">Thermoactinomyces viridis</name>
    <dbReference type="NCBI Taxonomy" id="471857"/>
    <lineage>
        <taxon>Bacteria</taxon>
        <taxon>Bacillati</taxon>
        <taxon>Actinomycetota</taxon>
        <taxon>Actinomycetes</taxon>
        <taxon>Pseudonocardiales</taxon>
        <taxon>Pseudonocardiaceae</taxon>
        <taxon>Saccharomonospora</taxon>
    </lineage>
</organism>
<evidence type="ECO:0000256" key="1">
    <source>
        <dbReference type="SAM" id="MobiDB-lite"/>
    </source>
</evidence>
<dbReference type="RefSeq" id="WP_015785776.1">
    <property type="nucleotide sequence ID" value="NC_013159.1"/>
</dbReference>
<reference evidence="2 3" key="1">
    <citation type="journal article" date="2009" name="Stand. Genomic Sci.">
        <title>Complete genome sequence of Saccharomonospora viridis type strain (P101).</title>
        <authorList>
            <person name="Pati A."/>
            <person name="Sikorski J."/>
            <person name="Nolan M."/>
            <person name="Lapidus A."/>
            <person name="Copeland A."/>
            <person name="Glavina Del Rio T."/>
            <person name="Lucas S."/>
            <person name="Chen F."/>
            <person name="Tice H."/>
            <person name="Pitluck S."/>
            <person name="Cheng J.F."/>
            <person name="Chertkov O."/>
            <person name="Brettin T."/>
            <person name="Han C."/>
            <person name="Detter J.C."/>
            <person name="Kuske C."/>
            <person name="Bruce D."/>
            <person name="Goodwin L."/>
            <person name="Chain P."/>
            <person name="D'haeseleer P."/>
            <person name="Chen A."/>
            <person name="Palaniappan K."/>
            <person name="Ivanova N."/>
            <person name="Mavromatis K."/>
            <person name="Mikhailova N."/>
            <person name="Rohde M."/>
            <person name="Tindall B.J."/>
            <person name="Goker M."/>
            <person name="Bristow J."/>
            <person name="Eisen J.A."/>
            <person name="Markowitz V."/>
            <person name="Hugenholtz P."/>
            <person name="Kyrpides N.C."/>
            <person name="Klenk H.P."/>
        </authorList>
    </citation>
    <scope>NUCLEOTIDE SEQUENCE [LARGE SCALE GENOMIC DNA]</scope>
    <source>
        <strain evidence="3">ATCC 15386 / DSM 43017 / JCM 3036 / NBRC 12207 / P101</strain>
    </source>
</reference>
<dbReference type="EMBL" id="CP001683">
    <property type="protein sequence ID" value="ACU96461.1"/>
    <property type="molecule type" value="Genomic_DNA"/>
</dbReference>
<sequence length="91" mass="9858">MSEHPKTVTCPHRRPSSTRTSTAALSARAPLVATPRRSEGHPAGRPITAISVTFRHECDGERQCGRIWPEPATEVKTTTAELTARIGGRAE</sequence>
<proteinExistence type="predicted"/>
<name>C7MQG2_SACVD</name>
<dbReference type="eggNOG" id="COG1414">
    <property type="taxonomic scope" value="Bacteria"/>
</dbReference>
<protein>
    <submittedName>
        <fullName evidence="2">Uncharacterized protein</fullName>
    </submittedName>
</protein>
<feature type="compositionally biased region" description="Low complexity" evidence="1">
    <location>
        <begin position="17"/>
        <end position="31"/>
    </location>
</feature>
<gene>
    <name evidence="2" type="ordered locus">Svir_14210</name>
</gene>
<evidence type="ECO:0000313" key="2">
    <source>
        <dbReference type="EMBL" id="ACU96461.1"/>
    </source>
</evidence>
<dbReference type="Proteomes" id="UP000000841">
    <property type="component" value="Chromosome"/>
</dbReference>
<dbReference type="KEGG" id="svi:Svir_14210"/>
<keyword evidence="3" id="KW-1185">Reference proteome</keyword>
<dbReference type="HOGENOM" id="CLU_2425147_0_0_11"/>
<accession>C7MQG2</accession>
<feature type="region of interest" description="Disordered" evidence="1">
    <location>
        <begin position="1"/>
        <end position="46"/>
    </location>
</feature>
<evidence type="ECO:0000313" key="3">
    <source>
        <dbReference type="Proteomes" id="UP000000841"/>
    </source>
</evidence>
<dbReference type="AlphaFoldDB" id="C7MQG2"/>
<dbReference type="STRING" id="471857.Svir_14210"/>